<evidence type="ECO:0008006" key="3">
    <source>
        <dbReference type="Google" id="ProtNLM"/>
    </source>
</evidence>
<feature type="region of interest" description="Disordered" evidence="1">
    <location>
        <begin position="312"/>
        <end position="335"/>
    </location>
</feature>
<proteinExistence type="predicted"/>
<dbReference type="PANTHER" id="PTHR21586:SF0">
    <property type="entry name" value="PP2C-LIKE DOMAIN-CONTAINING PROTEIN CG9801"/>
    <property type="match status" value="1"/>
</dbReference>
<dbReference type="Gene3D" id="3.60.40.10">
    <property type="entry name" value="PPM-type phosphatase domain"/>
    <property type="match status" value="1"/>
</dbReference>
<dbReference type="SUPFAM" id="SSF81606">
    <property type="entry name" value="PP2C-like"/>
    <property type="match status" value="1"/>
</dbReference>
<evidence type="ECO:0000256" key="1">
    <source>
        <dbReference type="SAM" id="MobiDB-lite"/>
    </source>
</evidence>
<evidence type="ECO:0000313" key="2">
    <source>
        <dbReference type="EMBL" id="NDV32485.1"/>
    </source>
</evidence>
<name>A0A6B2L696_9EUKA</name>
<protein>
    <recommendedName>
        <fullName evidence="3">PPM-type phosphatase domain-containing protein</fullName>
    </recommendedName>
</protein>
<dbReference type="AlphaFoldDB" id="A0A6B2L696"/>
<dbReference type="InterPro" id="IPR036457">
    <property type="entry name" value="PPM-type-like_dom_sf"/>
</dbReference>
<dbReference type="InterPro" id="IPR053287">
    <property type="entry name" value="PP2C-like_domain"/>
</dbReference>
<dbReference type="EMBL" id="GIBP01003516">
    <property type="protein sequence ID" value="NDV32485.1"/>
    <property type="molecule type" value="Transcribed_RNA"/>
</dbReference>
<dbReference type="PANTHER" id="PTHR21586">
    <property type="entry name" value="TIPA"/>
    <property type="match status" value="1"/>
</dbReference>
<organism evidence="2">
    <name type="scientific">Arcella intermedia</name>
    <dbReference type="NCBI Taxonomy" id="1963864"/>
    <lineage>
        <taxon>Eukaryota</taxon>
        <taxon>Amoebozoa</taxon>
        <taxon>Tubulinea</taxon>
        <taxon>Elardia</taxon>
        <taxon>Arcellinida</taxon>
        <taxon>Sphaerothecina</taxon>
        <taxon>Arcellidae</taxon>
        <taxon>Arcella</taxon>
    </lineage>
</organism>
<accession>A0A6B2L696</accession>
<sequence>MKVYKGYQIFCVADGCGWGERPKEASNRLKDSFLDYFEGKTFKTLKEISTHLVHACAFANHCISYGKEDIWMAGTSTALGGLIVELEEKKKKKKNETNNVPPWAFVFLSIGDCKCFKWDCALKTCTDITAGNRVHVTDARDPGGRLGPQKKDGQPDLRNLDMFWVGCNEGDIIMTMSDGVHDNLDPQTLGHVPSEFGQKVDSWDDIDPKLCTDIKTKFMNDLITKIITTDISEVPQSFMNDPLPLSNNTEARPVTPALITKRLVRYCLKLTRNAREWMEQNPNGTLESDYQKYPGKLDHTTCVACMVGTHEPNVEEDDVPDNGQTSSLRPEVWPY</sequence>
<reference evidence="2" key="1">
    <citation type="journal article" date="2020" name="J. Eukaryot. Microbiol.">
        <title>De novo Sequencing, Assembly and Annotation of the Transcriptome for the Free-Living Testate Amoeba Arcella intermedia.</title>
        <authorList>
            <person name="Ribeiro G.M."/>
            <person name="Porfirio-Sousa A.L."/>
            <person name="Maurer-Alcala X.X."/>
            <person name="Katz L.A."/>
            <person name="Lahr D.J.G."/>
        </authorList>
    </citation>
    <scope>NUCLEOTIDE SEQUENCE</scope>
</reference>